<dbReference type="AlphaFoldDB" id="A0A0F5JNS0"/>
<sequence>MKTKGYISIISGLLLMASCSSNHRMVTHIYPDGQIDREVYAHGDSAFMAGDGSHSPFLFSIQDWQQIPLNPSIPFVILGKKSDSFGKEEQLNVKVKRTWNIWDTPLRLTPEKKWMEPLAVPQEKLEKHFRWFYTYYTFTCNYRQIEERGPIPLEHYLSKQEQELLFQGDLTQVRGMNGLELNDKLNDLTDRFVKWYNESLFEIRLETIEEWEAKFGNKTFISKLKADKDAIKKSAMSKGEDTDLDSIDMYRLLDTFYQTDHFTTAYQQKDKDQINRLFEEKCRPIELFNHQIKYELNMPGQLITTNTTLHEGETPYWKIDAYRLLPGDYTLEAQSRVPNIWAFIVTGLLGILPVLLRSRVKHGDKIAHF</sequence>
<dbReference type="PATRIC" id="fig|927665.4.peg.515"/>
<dbReference type="RefSeq" id="WP_046145206.1">
    <property type="nucleotide sequence ID" value="NZ_KQ033912.1"/>
</dbReference>
<keyword evidence="1" id="KW-0812">Transmembrane</keyword>
<dbReference type="PROSITE" id="PS51257">
    <property type="entry name" value="PROKAR_LIPOPROTEIN"/>
    <property type="match status" value="1"/>
</dbReference>
<dbReference type="EMBL" id="AQHV01000002">
    <property type="protein sequence ID" value="KKB59428.1"/>
    <property type="molecule type" value="Genomic_DNA"/>
</dbReference>
<gene>
    <name evidence="2" type="ORF">HMPREF1535_00512</name>
</gene>
<comment type="caution">
    <text evidence="2">The sequence shown here is derived from an EMBL/GenBank/DDBJ whole genome shotgun (WGS) entry which is preliminary data.</text>
</comment>
<protein>
    <recommendedName>
        <fullName evidence="4">Transmembrane protein</fullName>
    </recommendedName>
</protein>
<organism evidence="2 3">
    <name type="scientific">Parabacteroides goldsteinii DSM 19448 = WAL 12034</name>
    <dbReference type="NCBI Taxonomy" id="927665"/>
    <lineage>
        <taxon>Bacteria</taxon>
        <taxon>Pseudomonadati</taxon>
        <taxon>Bacteroidota</taxon>
        <taxon>Bacteroidia</taxon>
        <taxon>Bacteroidales</taxon>
        <taxon>Tannerellaceae</taxon>
        <taxon>Parabacteroides</taxon>
    </lineage>
</organism>
<dbReference type="HOGENOM" id="CLU_780008_0_0_10"/>
<reference evidence="2 3" key="1">
    <citation type="submission" date="2013-04" db="EMBL/GenBank/DDBJ databases">
        <title>The Genome Sequence of Parabacteroides goldsteinii DSM 19448.</title>
        <authorList>
            <consortium name="The Broad Institute Genomics Platform"/>
            <person name="Earl A."/>
            <person name="Ward D."/>
            <person name="Feldgarden M."/>
            <person name="Gevers D."/>
            <person name="Martens E."/>
            <person name="Sakamoto M."/>
            <person name="Benno Y."/>
            <person name="Song Y."/>
            <person name="Liu C."/>
            <person name="Lee J."/>
            <person name="Bolanos M."/>
            <person name="Vaisanen M.L."/>
            <person name="Finegold S.M."/>
            <person name="Walker B."/>
            <person name="Young S."/>
            <person name="Zeng Q."/>
            <person name="Gargeya S."/>
            <person name="Fitzgerald M."/>
            <person name="Haas B."/>
            <person name="Abouelleil A."/>
            <person name="Allen A.W."/>
            <person name="Alvarado L."/>
            <person name="Arachchi H.M."/>
            <person name="Berlin A.M."/>
            <person name="Chapman S.B."/>
            <person name="Gainer-Dewar J."/>
            <person name="Goldberg J."/>
            <person name="Griggs A."/>
            <person name="Gujja S."/>
            <person name="Hansen M."/>
            <person name="Howarth C."/>
            <person name="Imamovic A."/>
            <person name="Ireland A."/>
            <person name="Larimer J."/>
            <person name="McCowan C."/>
            <person name="Murphy C."/>
            <person name="Pearson M."/>
            <person name="Poon T.W."/>
            <person name="Priest M."/>
            <person name="Roberts A."/>
            <person name="Saif S."/>
            <person name="Shea T."/>
            <person name="Sisk P."/>
            <person name="Sykes S."/>
            <person name="Wortman J."/>
            <person name="Nusbaum C."/>
            <person name="Birren B."/>
        </authorList>
    </citation>
    <scope>NUCLEOTIDE SEQUENCE [LARGE SCALE GENOMIC DNA]</scope>
    <source>
        <strain evidence="2 3">DSM 19448</strain>
    </source>
</reference>
<accession>A0A0F5JNS0</accession>
<feature type="transmembrane region" description="Helical" evidence="1">
    <location>
        <begin position="340"/>
        <end position="356"/>
    </location>
</feature>
<name>A0A0F5JNS0_9BACT</name>
<evidence type="ECO:0000256" key="1">
    <source>
        <dbReference type="SAM" id="Phobius"/>
    </source>
</evidence>
<evidence type="ECO:0000313" key="3">
    <source>
        <dbReference type="Proteomes" id="UP000033047"/>
    </source>
</evidence>
<proteinExistence type="predicted"/>
<evidence type="ECO:0000313" key="2">
    <source>
        <dbReference type="EMBL" id="KKB59428.1"/>
    </source>
</evidence>
<dbReference type="STRING" id="927665.HMPREF1535_00512"/>
<keyword evidence="1" id="KW-1133">Transmembrane helix</keyword>
<keyword evidence="1" id="KW-0472">Membrane</keyword>
<evidence type="ECO:0008006" key="4">
    <source>
        <dbReference type="Google" id="ProtNLM"/>
    </source>
</evidence>
<dbReference type="Proteomes" id="UP000033047">
    <property type="component" value="Unassembled WGS sequence"/>
</dbReference>